<dbReference type="PANTHER" id="PTHR34595:SF7">
    <property type="entry name" value="SLL1039 PROTEIN"/>
    <property type="match status" value="1"/>
</dbReference>
<dbReference type="AlphaFoldDB" id="A0A511R0W5"/>
<dbReference type="Pfam" id="PF14403">
    <property type="entry name" value="CP_ATPgrasp_2"/>
    <property type="match status" value="1"/>
</dbReference>
<dbReference type="EMBL" id="BJXL01000037">
    <property type="protein sequence ID" value="GEM83260.1"/>
    <property type="molecule type" value="Genomic_DNA"/>
</dbReference>
<organism evidence="2 3">
    <name type="scientific">Meiothermus hypogaeus NBRC 106114</name>
    <dbReference type="NCBI Taxonomy" id="1227553"/>
    <lineage>
        <taxon>Bacteria</taxon>
        <taxon>Thermotogati</taxon>
        <taxon>Deinococcota</taxon>
        <taxon>Deinococci</taxon>
        <taxon>Thermales</taxon>
        <taxon>Thermaceae</taxon>
        <taxon>Meiothermus</taxon>
    </lineage>
</organism>
<evidence type="ECO:0000313" key="3">
    <source>
        <dbReference type="Proteomes" id="UP000321197"/>
    </source>
</evidence>
<dbReference type="Gene3D" id="3.40.50.11290">
    <property type="match status" value="1"/>
</dbReference>
<dbReference type="InterPro" id="IPR025841">
    <property type="entry name" value="CP_ATPgrasp_2"/>
</dbReference>
<dbReference type="OrthoDB" id="9803842at2"/>
<evidence type="ECO:0000313" key="2">
    <source>
        <dbReference type="EMBL" id="GEM83260.1"/>
    </source>
</evidence>
<dbReference type="InterPro" id="IPR051680">
    <property type="entry name" value="ATP-dep_Glu-Cys_Ligase-2"/>
</dbReference>
<comment type="caution">
    <text evidence="2">The sequence shown here is derived from an EMBL/GenBank/DDBJ whole genome shotgun (WGS) entry which is preliminary data.</text>
</comment>
<accession>A0A511R0W5</accession>
<sequence length="482" mass="53956">MKQAAGWFTGYKSPVFDEVFDAEGKPRKHYVEVVNRFNELRLEDFQRRRALTELAFRNQGITFQVYGDPSAAERPFPLDILPRVIPASEWRVVEQGLIQRVKALNLFLNDIYNGQHILSDNVLPPGLVLNHPQYYRQVHGVKLPHAAFTHVAGIDLVRDEKGQYRVLEDNLRTPSGVSYVLSNRRVMSRAFPQLLSKARVRLVEDYPDMLLSTLKSLSPRDVAEPCVVVLTPGPYNSAYFEHMFLAQQMGVELVEGSDLFVDEGRVWMRTTAGRQQVDVIYRRIDDDFLDPTVFRPDSVLGVPGLVKVYREGRVALANAIGNGVADDKALYAYVPRIIKYYLNQEPILPNVETYIGAEPDGADYILSHAAELVIKKVDQSGGYGMLIGPHASKAQVAEYIEKVRAEPHNFVAQPVVGLSTSPTFAEDTQTFEPRHIDLRPFVLVGESIKVLPGGLTRVALRRGSLVVNSSQGGGSKDTWVLS</sequence>
<gene>
    <name evidence="2" type="ORF">MHY01S_14260</name>
</gene>
<dbReference type="Gene3D" id="3.30.1490.270">
    <property type="match status" value="1"/>
</dbReference>
<dbReference type="InterPro" id="IPR016450">
    <property type="entry name" value="UCP005522"/>
</dbReference>
<proteinExistence type="predicted"/>
<dbReference type="PIRSF" id="PIRSF005522">
    <property type="entry name" value="UCP005522"/>
    <property type="match status" value="1"/>
</dbReference>
<dbReference type="Proteomes" id="UP000321197">
    <property type="component" value="Unassembled WGS sequence"/>
</dbReference>
<dbReference type="PANTHER" id="PTHR34595">
    <property type="entry name" value="BLR5612 PROTEIN"/>
    <property type="match status" value="1"/>
</dbReference>
<evidence type="ECO:0000259" key="1">
    <source>
        <dbReference type="Pfam" id="PF14403"/>
    </source>
</evidence>
<reference evidence="2 3" key="1">
    <citation type="submission" date="2019-07" db="EMBL/GenBank/DDBJ databases">
        <title>Whole genome shotgun sequence of Meiothermus hypogaeus NBRC 106114.</title>
        <authorList>
            <person name="Hosoyama A."/>
            <person name="Uohara A."/>
            <person name="Ohji S."/>
            <person name="Ichikawa N."/>
        </authorList>
    </citation>
    <scope>NUCLEOTIDE SEQUENCE [LARGE SCALE GENOMIC DNA]</scope>
    <source>
        <strain evidence="2 3">NBRC 106114</strain>
    </source>
</reference>
<name>A0A511R0W5_9DEIN</name>
<protein>
    <recommendedName>
        <fullName evidence="1">Circularly permuted ATP-grasp type 2 domain-containing protein</fullName>
    </recommendedName>
</protein>
<feature type="domain" description="Circularly permuted ATP-grasp type 2" evidence="1">
    <location>
        <begin position="82"/>
        <end position="459"/>
    </location>
</feature>
<dbReference type="SUPFAM" id="SSF56059">
    <property type="entry name" value="Glutathione synthetase ATP-binding domain-like"/>
    <property type="match status" value="1"/>
</dbReference>
<dbReference type="RefSeq" id="WP_119341779.1">
    <property type="nucleotide sequence ID" value="NZ_BJXL01000037.1"/>
</dbReference>